<keyword evidence="7" id="KW-0472">Membrane</keyword>
<feature type="domain" description="EGF-like" evidence="10">
    <location>
        <begin position="1010"/>
        <end position="1049"/>
    </location>
</feature>
<feature type="domain" description="EGF-like" evidence="10">
    <location>
        <begin position="1681"/>
        <end position="1717"/>
    </location>
</feature>
<dbReference type="PROSITE" id="PS00010">
    <property type="entry name" value="ASX_HYDROXYL"/>
    <property type="match status" value="14"/>
</dbReference>
<feature type="domain" description="EGF-like" evidence="10">
    <location>
        <begin position="1265"/>
        <end position="1304"/>
    </location>
</feature>
<dbReference type="GO" id="GO:0005509">
    <property type="term" value="F:calcium ion binding"/>
    <property type="evidence" value="ECO:0007669"/>
    <property type="project" value="InterPro"/>
</dbReference>
<feature type="disulfide bond" evidence="5">
    <location>
        <begin position="1688"/>
        <end position="1705"/>
    </location>
</feature>
<dbReference type="Proteomes" id="UP000614601">
    <property type="component" value="Unassembled WGS sequence"/>
</dbReference>
<organism evidence="12 13">
    <name type="scientific">Bursaphelenchus okinawaensis</name>
    <dbReference type="NCBI Taxonomy" id="465554"/>
    <lineage>
        <taxon>Eukaryota</taxon>
        <taxon>Metazoa</taxon>
        <taxon>Ecdysozoa</taxon>
        <taxon>Nematoda</taxon>
        <taxon>Chromadorea</taxon>
        <taxon>Rhabditida</taxon>
        <taxon>Tylenchina</taxon>
        <taxon>Tylenchomorpha</taxon>
        <taxon>Aphelenchoidea</taxon>
        <taxon>Aphelenchoididae</taxon>
        <taxon>Bursaphelenchus</taxon>
    </lineage>
</organism>
<feature type="domain" description="EGF-like" evidence="10">
    <location>
        <begin position="1636"/>
        <end position="1674"/>
    </location>
</feature>
<dbReference type="InterPro" id="IPR036465">
    <property type="entry name" value="vWFA_dom_sf"/>
</dbReference>
<dbReference type="SUPFAM" id="SSF57196">
    <property type="entry name" value="EGF/Laminin"/>
    <property type="match status" value="4"/>
</dbReference>
<dbReference type="SMART" id="SM00181">
    <property type="entry name" value="EGF"/>
    <property type="match status" value="23"/>
</dbReference>
<feature type="domain" description="EGF-like" evidence="10">
    <location>
        <begin position="133"/>
        <end position="172"/>
    </location>
</feature>
<evidence type="ECO:0000256" key="4">
    <source>
        <dbReference type="ARBA" id="ARBA00023157"/>
    </source>
</evidence>
<feature type="domain" description="EGF-like" evidence="10">
    <location>
        <begin position="1217"/>
        <end position="1256"/>
    </location>
</feature>
<dbReference type="Pfam" id="PF07645">
    <property type="entry name" value="EGF_CA"/>
    <property type="match status" value="8"/>
</dbReference>
<keyword evidence="7" id="KW-0812">Transmembrane</keyword>
<feature type="transmembrane region" description="Helical" evidence="7">
    <location>
        <begin position="1725"/>
        <end position="1746"/>
    </location>
</feature>
<feature type="domain" description="SEA" evidence="9">
    <location>
        <begin position="1420"/>
        <end position="1553"/>
    </location>
</feature>
<comment type="caution">
    <text evidence="12">The sequence shown here is derived from an EMBL/GenBank/DDBJ whole genome shotgun (WGS) entry which is preliminary data.</text>
</comment>
<keyword evidence="3" id="KW-0677">Repeat</keyword>
<dbReference type="PROSITE" id="PS01186">
    <property type="entry name" value="EGF_2"/>
    <property type="match status" value="1"/>
</dbReference>
<feature type="domain" description="EGF-like" evidence="10">
    <location>
        <begin position="1116"/>
        <end position="1156"/>
    </location>
</feature>
<reference evidence="12" key="1">
    <citation type="submission" date="2020-09" db="EMBL/GenBank/DDBJ databases">
        <authorList>
            <person name="Kikuchi T."/>
        </authorList>
    </citation>
    <scope>NUCLEOTIDE SEQUENCE</scope>
    <source>
        <strain evidence="12">SH1</strain>
    </source>
</reference>
<dbReference type="Proteomes" id="UP000783686">
    <property type="component" value="Unassembled WGS sequence"/>
</dbReference>
<dbReference type="PROSITE" id="PS50026">
    <property type="entry name" value="EGF_3"/>
    <property type="match status" value="16"/>
</dbReference>
<dbReference type="Pfam" id="PF12661">
    <property type="entry name" value="hEGF"/>
    <property type="match status" value="4"/>
</dbReference>
<gene>
    <name evidence="12" type="ORF">BOKJ2_LOCUS14115</name>
</gene>
<evidence type="ECO:0000259" key="10">
    <source>
        <dbReference type="PROSITE" id="PS50026"/>
    </source>
</evidence>
<feature type="domain" description="EGF-like" evidence="10">
    <location>
        <begin position="347"/>
        <end position="384"/>
    </location>
</feature>
<dbReference type="PROSITE" id="PS50024">
    <property type="entry name" value="SEA"/>
    <property type="match status" value="1"/>
</dbReference>
<protein>
    <submittedName>
        <fullName evidence="12">Uncharacterized protein</fullName>
    </submittedName>
</protein>
<dbReference type="Pfam" id="PF00008">
    <property type="entry name" value="EGF"/>
    <property type="match status" value="2"/>
</dbReference>
<dbReference type="PROSITE" id="PS50234">
    <property type="entry name" value="VWFA"/>
    <property type="match status" value="1"/>
</dbReference>
<dbReference type="InterPro" id="IPR013032">
    <property type="entry name" value="EGF-like_CS"/>
</dbReference>
<keyword evidence="4 5" id="KW-1015">Disulfide bond</keyword>
<keyword evidence="1 5" id="KW-0245">EGF-like domain</keyword>
<comment type="caution">
    <text evidence="5">Lacks conserved residue(s) required for the propagation of feature annotation.</text>
</comment>
<dbReference type="SMART" id="SM00327">
    <property type="entry name" value="VWA"/>
    <property type="match status" value="1"/>
</dbReference>
<dbReference type="Pfam" id="PF23427">
    <property type="entry name" value="EGF_4"/>
    <property type="match status" value="1"/>
</dbReference>
<feature type="domain" description="EGF-like" evidence="10">
    <location>
        <begin position="960"/>
        <end position="999"/>
    </location>
</feature>
<dbReference type="Pfam" id="PF25478">
    <property type="entry name" value="EGF_Mua-3"/>
    <property type="match status" value="1"/>
</dbReference>
<evidence type="ECO:0000256" key="8">
    <source>
        <dbReference type="SAM" id="SignalP"/>
    </source>
</evidence>
<evidence type="ECO:0000259" key="9">
    <source>
        <dbReference type="PROSITE" id="PS50024"/>
    </source>
</evidence>
<feature type="domain" description="EGF-like" evidence="10">
    <location>
        <begin position="395"/>
        <end position="433"/>
    </location>
</feature>
<evidence type="ECO:0000256" key="2">
    <source>
        <dbReference type="ARBA" id="ARBA00022729"/>
    </source>
</evidence>
<dbReference type="FunFam" id="2.10.25.10:FF:000038">
    <property type="entry name" value="Fibrillin 2"/>
    <property type="match status" value="1"/>
</dbReference>
<feature type="domain" description="EGF-like" evidence="10">
    <location>
        <begin position="445"/>
        <end position="484"/>
    </location>
</feature>
<dbReference type="Pfam" id="PF00092">
    <property type="entry name" value="VWA"/>
    <property type="match status" value="1"/>
</dbReference>
<keyword evidence="7" id="KW-1133">Transmembrane helix</keyword>
<dbReference type="PANTHER" id="PTHR12916:SF4">
    <property type="entry name" value="UNINFLATABLE, ISOFORM C"/>
    <property type="match status" value="1"/>
</dbReference>
<dbReference type="PANTHER" id="PTHR12916">
    <property type="entry name" value="CYTOCHROME C OXIDASE POLYPEPTIDE VIC-2"/>
    <property type="match status" value="1"/>
</dbReference>
<dbReference type="Pfam" id="PF25314">
    <property type="entry name" value="TNFR_nem"/>
    <property type="match status" value="1"/>
</dbReference>
<dbReference type="PRINTS" id="PR00453">
    <property type="entry name" value="VWFADOMAIN"/>
</dbReference>
<sequence length="1909" mass="211971">MTRCRWPTLFHHNIALNLIFLSTLILPVHGQFRDPCDTFDLRACDPAAECVSEFPGQADCRCPQGYIDLSPSIEKPGRRCLQVRPLSNTGDCSVNDPLSCDSQKSEVCLFIDGRYQCACPQGYSKLVDGRCLVINECSQARLHDCAPNAQCIDKDAGYECRCYNNLVDVSPDPHRPGRKCVGKVNECAEPVKYGVDCDLDAMCVDSDDSYTCHCRPGFADISHIYGKLPGRRCVEEIDECQSEGMNDCSSNADCEDTKEGYLCQCKPGYVDASTNVTQYPGRTCILPSALSRPVVTLATTTLSSQPQCTIGRNDTCRLNELCSENNGVLACDCVENAFRFRDGTCRLQSACSGITECHQNAFCTNVFDSYQCKCKPGYHDASEDSNKPGRNCVELINECATGQHTCHPFALCVDEVMGYSCKCRSDYVDTSSRYGLGPGRHCAISNNECASPETNTCDQNADCVDRPDGYTCQCYDGYVDVSSLAGKQPGRICTVQTTCPKQTTDLIFLVDGSGSIGVHVFTKEILRFLKEFVELFDIGPEHTRVGFIQYSDQIRHEFDLNSYEDKKTLQNAILNTGYLTGLTRTGAAIKHLTEEGFSDRRGARPAGQASRVAIIITDGRSQDNVTQAAIEARKSDVNMFAIGVTDHVLASELETIAGSSSRWFYVDRFRDLDTRLRSLIQKIACPAMEQQMKPQNVSCDPGTQRGCDRTLNEICVMSNGRTRCECPPAFERHPITRACGSPQCNPQIETSCPYPEKCARTPFGTYRCICPNEYHRDSRSGVCLKDGTTPPQYPEEKCKTGYDRNPRTGKCQITGSCDPNEAEPCDPRKQQQCLLHPNGQFHTCRCSGAQKRHPITDVCLENECASGRHDCDQRARCTDTDESFICACPLDSIDQSPDLLTKPGRVCQRLEDECATSNNGCPANAECIDMVDGYDCRCKPGFVDFSPNPEQKAGRVCHRPVNECDNKADNDCHENAICIDTVESFTCQCKEGFNDADELQRPGRVCVLGHVNECKNSTLNSCSPNAICIDEPKGHRCECLPGFIDNSAEGTFGHICDIPLPPKPHPCQEVDLNDCDSLAECIPTEIEFEYTCKCKAGYVDVSDNKVQEPGRKCEVEKNVCEDSSRNDCHQQAVCTVLPANNFTCRCRDGYLDKSTLSSNPGRECVELLNECIDRSLNDCDPSALCEDLPEGFECKCPFNSIDESPDPSKPGRHCRAKINECANPLLNNCSRFADCIDKNDGYDCRCKDGYHDENGSEPGTVCKFIINECESPTLNDCHKNAECIDLPGGFTCKCKHPFDDKGPSNQPGRYCIFDECLHPNANNCHQDATCMDLDEGFTCQCNEGFYDNSPNASEPGRICLEFKEEASEENILANSPSLDAIPCGLRNFCSIPLNEVCVSGRNCACRPNEARESTDKPCQKVEKVHGSFRVLRLNRESLIYSSRYGNPESDGYKQLETLFSRDLRKILGSIYELKDNVVTSDVALFTHPKTVNSTWNEGVLVNFTMSIKPNTTQKCTVWQDLTHQIILNKHRLADGPLVLAPDFDQLSLCPKPENLCGDTICSKEHGQVCINNVCQVDYCADVDYCPTNTTCTNLKFKSECLCNPGYVNVKDGIRNAMKEHTISGIFKDTICLKPFDVDECLLELHNCSKVAKCTDTPFGYECECPDGYVDGNPAYPGRQCAALLCDKCNAHGDCITDHLTGNVYCQCSGGYSGENCEKPPSPIPYFLLLILAMLFLVTAACCLLYFCARTRCFKKNTGFNDWNTIHYNDNASDMYSLTIPRAKLMLPLDVASLGSTGTQFTIKEEIERQVVTDITRTELGMHDDGQNVVVESNYAQATYLHPEQEKDENIATFANSQRNLRLNSMITDDGNYSSSSYQTEGVYNLRENEDRRPISRMSRLAERTERYGR</sequence>
<feature type="domain" description="EGF-like" evidence="10">
    <location>
        <begin position="236"/>
        <end position="275"/>
    </location>
</feature>
<evidence type="ECO:0000259" key="11">
    <source>
        <dbReference type="PROSITE" id="PS50234"/>
    </source>
</evidence>
<dbReference type="GO" id="GO:0007219">
    <property type="term" value="P:Notch signaling pathway"/>
    <property type="evidence" value="ECO:0007669"/>
    <property type="project" value="TreeGrafter"/>
</dbReference>
<dbReference type="FunFam" id="3.40.50.410:FF:000047">
    <property type="entry name" value="von Willebrand factor A domain containing 2"/>
    <property type="match status" value="1"/>
</dbReference>
<dbReference type="InterPro" id="IPR000742">
    <property type="entry name" value="EGF"/>
</dbReference>
<dbReference type="InterPro" id="IPR000082">
    <property type="entry name" value="SEA_dom"/>
</dbReference>
<proteinExistence type="predicted"/>
<evidence type="ECO:0000256" key="1">
    <source>
        <dbReference type="ARBA" id="ARBA00022536"/>
    </source>
</evidence>
<dbReference type="GO" id="GO:0005112">
    <property type="term" value="F:Notch binding"/>
    <property type="evidence" value="ECO:0007669"/>
    <property type="project" value="TreeGrafter"/>
</dbReference>
<feature type="domain" description="EGF-like" evidence="10">
    <location>
        <begin position="910"/>
        <end position="950"/>
    </location>
</feature>
<dbReference type="OrthoDB" id="6022609at2759"/>
<dbReference type="InterPro" id="IPR001881">
    <property type="entry name" value="EGF-like_Ca-bd_dom"/>
</dbReference>
<feature type="domain" description="EGF-like" evidence="10">
    <location>
        <begin position="860"/>
        <end position="898"/>
    </location>
</feature>
<name>A0A811LQ04_9BILA</name>
<dbReference type="EMBL" id="CAJFDH010000006">
    <property type="protein sequence ID" value="CAD5230397.1"/>
    <property type="molecule type" value="Genomic_DNA"/>
</dbReference>
<dbReference type="CDD" id="cd00054">
    <property type="entry name" value="EGF_CA"/>
    <property type="match status" value="7"/>
</dbReference>
<accession>A0A811LQ04</accession>
<evidence type="ECO:0000256" key="5">
    <source>
        <dbReference type="PROSITE-ProRule" id="PRU00076"/>
    </source>
</evidence>
<dbReference type="InterPro" id="IPR002035">
    <property type="entry name" value="VWF_A"/>
</dbReference>
<dbReference type="InterPro" id="IPR049883">
    <property type="entry name" value="NOTCH1_EGF-like"/>
</dbReference>
<dbReference type="InterPro" id="IPR000152">
    <property type="entry name" value="EGF-type_Asp/Asn_hydroxyl_site"/>
</dbReference>
<feature type="signal peptide" evidence="8">
    <location>
        <begin position="1"/>
        <end position="30"/>
    </location>
</feature>
<dbReference type="PROSITE" id="PS01187">
    <property type="entry name" value="EGF_CA"/>
    <property type="match status" value="2"/>
</dbReference>
<feature type="region of interest" description="Disordered" evidence="6">
    <location>
        <begin position="1888"/>
        <end position="1909"/>
    </location>
</feature>
<keyword evidence="2 8" id="KW-0732">Signal</keyword>
<feature type="domain" description="EGF-like" evidence="10">
    <location>
        <begin position="1167"/>
        <end position="1206"/>
    </location>
</feature>
<evidence type="ECO:0000256" key="3">
    <source>
        <dbReference type="ARBA" id="ARBA00022737"/>
    </source>
</evidence>
<evidence type="ECO:0000313" key="13">
    <source>
        <dbReference type="Proteomes" id="UP000614601"/>
    </source>
</evidence>
<dbReference type="InterPro" id="IPR057353">
    <property type="entry name" value="TNFR_nem"/>
</dbReference>
<feature type="domain" description="VWFA" evidence="11">
    <location>
        <begin position="505"/>
        <end position="683"/>
    </location>
</feature>
<dbReference type="Gene3D" id="3.40.50.410">
    <property type="entry name" value="von Willebrand factor, type A domain"/>
    <property type="match status" value="1"/>
</dbReference>
<feature type="chain" id="PRO_5036221409" evidence="8">
    <location>
        <begin position="31"/>
        <end position="1909"/>
    </location>
</feature>
<feature type="domain" description="EGF-like" evidence="10">
    <location>
        <begin position="1312"/>
        <end position="1351"/>
    </location>
</feature>
<evidence type="ECO:0000256" key="6">
    <source>
        <dbReference type="SAM" id="MobiDB-lite"/>
    </source>
</evidence>
<dbReference type="PROSITE" id="PS00022">
    <property type="entry name" value="EGF_1"/>
    <property type="match status" value="1"/>
</dbReference>
<dbReference type="InterPro" id="IPR018097">
    <property type="entry name" value="EGF_Ca-bd_CS"/>
</dbReference>
<feature type="disulfide bond" evidence="5">
    <location>
        <begin position="1707"/>
        <end position="1716"/>
    </location>
</feature>
<keyword evidence="13" id="KW-1185">Reference proteome</keyword>
<evidence type="ECO:0000256" key="7">
    <source>
        <dbReference type="SAM" id="Phobius"/>
    </source>
</evidence>
<evidence type="ECO:0000313" key="12">
    <source>
        <dbReference type="EMBL" id="CAD5230397.1"/>
    </source>
</evidence>
<dbReference type="SUPFAM" id="SSF53300">
    <property type="entry name" value="vWA-like"/>
    <property type="match status" value="1"/>
</dbReference>
<dbReference type="Gene3D" id="2.10.25.10">
    <property type="entry name" value="Laminin"/>
    <property type="match status" value="16"/>
</dbReference>
<dbReference type="EMBL" id="CAJFCW020000006">
    <property type="protein sequence ID" value="CAG9127734.1"/>
    <property type="molecule type" value="Genomic_DNA"/>
</dbReference>
<dbReference type="InterPro" id="IPR056590">
    <property type="entry name" value="Mua-3/Mup-4_EGF"/>
</dbReference>
<dbReference type="SMART" id="SM00179">
    <property type="entry name" value="EGF_CA"/>
    <property type="match status" value="20"/>
</dbReference>
<dbReference type="SMART" id="SM00200">
    <property type="entry name" value="SEA"/>
    <property type="match status" value="1"/>
</dbReference>